<protein>
    <submittedName>
        <fullName evidence="3">Glutaredoxin domain-containing cysteine-rich protein 1</fullName>
    </submittedName>
</protein>
<dbReference type="Gene3D" id="3.40.30.10">
    <property type="entry name" value="Glutaredoxin"/>
    <property type="match status" value="1"/>
</dbReference>
<dbReference type="EMBL" id="OY660869">
    <property type="protein sequence ID" value="CAJ1058955.1"/>
    <property type="molecule type" value="Genomic_DNA"/>
</dbReference>
<proteinExistence type="predicted"/>
<dbReference type="Pfam" id="PF00462">
    <property type="entry name" value="Glutaredoxin"/>
    <property type="match status" value="1"/>
</dbReference>
<name>A0AAV1FD65_XYRNO</name>
<dbReference type="Pfam" id="PF23733">
    <property type="entry name" value="GRXCR1-2_C"/>
    <property type="match status" value="1"/>
</dbReference>
<feature type="region of interest" description="Disordered" evidence="1">
    <location>
        <begin position="1"/>
        <end position="69"/>
    </location>
</feature>
<dbReference type="GO" id="GO:0007605">
    <property type="term" value="P:sensory perception of sound"/>
    <property type="evidence" value="ECO:0007669"/>
    <property type="project" value="InterPro"/>
</dbReference>
<dbReference type="Proteomes" id="UP001178508">
    <property type="component" value="Chromosome 6"/>
</dbReference>
<gene>
    <name evidence="3" type="ORF">XNOV1_A026002</name>
</gene>
<dbReference type="InterPro" id="IPR036249">
    <property type="entry name" value="Thioredoxin-like_sf"/>
</dbReference>
<evidence type="ECO:0000313" key="4">
    <source>
        <dbReference type="Proteomes" id="UP001178508"/>
    </source>
</evidence>
<dbReference type="InterPro" id="IPR042797">
    <property type="entry name" value="GRXCR1"/>
</dbReference>
<reference evidence="3" key="1">
    <citation type="submission" date="2023-08" db="EMBL/GenBank/DDBJ databases">
        <authorList>
            <person name="Alioto T."/>
            <person name="Alioto T."/>
            <person name="Gomez Garrido J."/>
        </authorList>
    </citation>
    <scope>NUCLEOTIDE SEQUENCE</scope>
</reference>
<accession>A0AAV1FD65</accession>
<dbReference type="PROSITE" id="PS51354">
    <property type="entry name" value="GLUTAREDOXIN_2"/>
    <property type="match status" value="1"/>
</dbReference>
<evidence type="ECO:0000259" key="2">
    <source>
        <dbReference type="Pfam" id="PF00462"/>
    </source>
</evidence>
<organism evidence="3 4">
    <name type="scientific">Xyrichtys novacula</name>
    <name type="common">Pearly razorfish</name>
    <name type="synonym">Hemipteronotus novacula</name>
    <dbReference type="NCBI Taxonomy" id="13765"/>
    <lineage>
        <taxon>Eukaryota</taxon>
        <taxon>Metazoa</taxon>
        <taxon>Chordata</taxon>
        <taxon>Craniata</taxon>
        <taxon>Vertebrata</taxon>
        <taxon>Euteleostomi</taxon>
        <taxon>Actinopterygii</taxon>
        <taxon>Neopterygii</taxon>
        <taxon>Teleostei</taxon>
        <taxon>Neoteleostei</taxon>
        <taxon>Acanthomorphata</taxon>
        <taxon>Eupercaria</taxon>
        <taxon>Labriformes</taxon>
        <taxon>Labridae</taxon>
        <taxon>Xyrichtys</taxon>
    </lineage>
</organism>
<evidence type="ECO:0000313" key="3">
    <source>
        <dbReference type="EMBL" id="CAJ1058955.1"/>
    </source>
</evidence>
<evidence type="ECO:0000256" key="1">
    <source>
        <dbReference type="SAM" id="MobiDB-lite"/>
    </source>
</evidence>
<dbReference type="CDD" id="cd03031">
    <property type="entry name" value="GRX_GRX_like"/>
    <property type="match status" value="1"/>
</dbReference>
<sequence length="296" mass="32724">MEGMMFRDGQEKSQKRVRFRVASGNSGRVLKEIFKDEGPSDSLDSDCTSSSDAERASTPSTSGDVPGNLFGSLGSELDDSECEPDDLLLYAGATKDWTFNTKRVNILSKNGTVRGVKHKVSAGLTLFENLQSSNCVELSVECGRIVIYTTSFRVVRTTFERCELVRKIFQNHRVKFVEKNIALDSEYGKELEERCKRVGEPPSLPVVFIDGHYLGGAEKILGMNESGELQDLLTKIERVQDPQTCQTCGGFAFIPCPTCHGSKMSVFRNCFTDSFKALKCTSCNENGLRPCVSCSQ</sequence>
<dbReference type="InterPro" id="IPR002109">
    <property type="entry name" value="Glutaredoxin"/>
</dbReference>
<feature type="domain" description="Glutaredoxin" evidence="2">
    <location>
        <begin position="145"/>
        <end position="213"/>
    </location>
</feature>
<keyword evidence="4" id="KW-1185">Reference proteome</keyword>
<feature type="compositionally biased region" description="Low complexity" evidence="1">
    <location>
        <begin position="40"/>
        <end position="51"/>
    </location>
</feature>
<dbReference type="AlphaFoldDB" id="A0AAV1FD65"/>
<dbReference type="PANTHER" id="PTHR46990">
    <property type="entry name" value="GLUTAREDOXIN DOMAIN-CONTAINING CYSTEINE-RICH PROTEIN 1"/>
    <property type="match status" value="1"/>
</dbReference>
<dbReference type="PANTHER" id="PTHR46990:SF1">
    <property type="entry name" value="GLUTAREDOXIN DOMAIN-CONTAINING CYSTEINE-RICH PROTEIN 1"/>
    <property type="match status" value="1"/>
</dbReference>
<feature type="compositionally biased region" description="Basic and acidic residues" evidence="1">
    <location>
        <begin position="29"/>
        <end position="38"/>
    </location>
</feature>
<dbReference type="SUPFAM" id="SSF52833">
    <property type="entry name" value="Thioredoxin-like"/>
    <property type="match status" value="1"/>
</dbReference>